<evidence type="ECO:0000256" key="1">
    <source>
        <dbReference type="ARBA" id="ARBA00022723"/>
    </source>
</evidence>
<keyword evidence="6" id="KW-1185">Reference proteome</keyword>
<dbReference type="OrthoDB" id="2459544at2759"/>
<dbReference type="InterPro" id="IPR003656">
    <property type="entry name" value="Znf_BED"/>
</dbReference>
<dbReference type="GO" id="GO:0008270">
    <property type="term" value="F:zinc ion binding"/>
    <property type="evidence" value="ECO:0007669"/>
    <property type="project" value="UniProtKB-KW"/>
</dbReference>
<keyword evidence="1" id="KW-0479">Metal-binding</keyword>
<keyword evidence="2" id="KW-0863">Zinc-finger</keyword>
<dbReference type="Proteomes" id="UP000789759">
    <property type="component" value="Unassembled WGS sequence"/>
</dbReference>
<feature type="domain" description="BED-type" evidence="4">
    <location>
        <begin position="10"/>
        <end position="47"/>
    </location>
</feature>
<name>A0A9N9NPZ3_9GLOM</name>
<protein>
    <submittedName>
        <fullName evidence="5">22639_t:CDS:1</fullName>
    </submittedName>
</protein>
<dbReference type="Pfam" id="PF02892">
    <property type="entry name" value="zf-BED"/>
    <property type="match status" value="1"/>
</dbReference>
<sequence length="103" mass="12253">MRNIHPIRTYFYDNSFKTRTICNLCEASYPIDTNLTNLKNHFYKHHKTEYDLAINKHEKNKKEIQNTNLLSKIPNATNIIITKYILDNTDYEIEETEEIESGN</sequence>
<evidence type="ECO:0000256" key="2">
    <source>
        <dbReference type="ARBA" id="ARBA00022771"/>
    </source>
</evidence>
<evidence type="ECO:0000259" key="4">
    <source>
        <dbReference type="Pfam" id="PF02892"/>
    </source>
</evidence>
<evidence type="ECO:0000256" key="3">
    <source>
        <dbReference type="ARBA" id="ARBA00022833"/>
    </source>
</evidence>
<dbReference type="EMBL" id="CAJVQA010017690">
    <property type="protein sequence ID" value="CAG8750056.1"/>
    <property type="molecule type" value="Genomic_DNA"/>
</dbReference>
<organism evidence="5 6">
    <name type="scientific">Cetraspora pellucida</name>
    <dbReference type="NCBI Taxonomy" id="1433469"/>
    <lineage>
        <taxon>Eukaryota</taxon>
        <taxon>Fungi</taxon>
        <taxon>Fungi incertae sedis</taxon>
        <taxon>Mucoromycota</taxon>
        <taxon>Glomeromycotina</taxon>
        <taxon>Glomeromycetes</taxon>
        <taxon>Diversisporales</taxon>
        <taxon>Gigasporaceae</taxon>
        <taxon>Cetraspora</taxon>
    </lineage>
</organism>
<evidence type="ECO:0000313" key="5">
    <source>
        <dbReference type="EMBL" id="CAG8750056.1"/>
    </source>
</evidence>
<evidence type="ECO:0000313" key="6">
    <source>
        <dbReference type="Proteomes" id="UP000789759"/>
    </source>
</evidence>
<dbReference type="GO" id="GO:0003677">
    <property type="term" value="F:DNA binding"/>
    <property type="evidence" value="ECO:0007669"/>
    <property type="project" value="InterPro"/>
</dbReference>
<accession>A0A9N9NPZ3</accession>
<proteinExistence type="predicted"/>
<dbReference type="AlphaFoldDB" id="A0A9N9NPZ3"/>
<reference evidence="5" key="1">
    <citation type="submission" date="2021-06" db="EMBL/GenBank/DDBJ databases">
        <authorList>
            <person name="Kallberg Y."/>
            <person name="Tangrot J."/>
            <person name="Rosling A."/>
        </authorList>
    </citation>
    <scope>NUCLEOTIDE SEQUENCE</scope>
    <source>
        <strain evidence="5">FL966</strain>
    </source>
</reference>
<keyword evidence="3" id="KW-0862">Zinc</keyword>
<gene>
    <name evidence="5" type="ORF">CPELLU_LOCUS14649</name>
</gene>
<comment type="caution">
    <text evidence="5">The sequence shown here is derived from an EMBL/GenBank/DDBJ whole genome shotgun (WGS) entry which is preliminary data.</text>
</comment>